<dbReference type="Proteomes" id="UP001302719">
    <property type="component" value="Chromosome"/>
</dbReference>
<dbReference type="RefSeq" id="WP_312644889.1">
    <property type="nucleotide sequence ID" value="NZ_CP116967.1"/>
</dbReference>
<dbReference type="SUPFAM" id="SSF75169">
    <property type="entry name" value="DsrEFH-like"/>
    <property type="match status" value="1"/>
</dbReference>
<dbReference type="InterPro" id="IPR032836">
    <property type="entry name" value="DsrE2-like"/>
</dbReference>
<name>A0AA96JZJ7_9BACT</name>
<dbReference type="Pfam" id="PF13686">
    <property type="entry name" value="DrsE_2"/>
    <property type="match status" value="1"/>
</dbReference>
<reference evidence="1 2" key="1">
    <citation type="submission" date="2023-01" db="EMBL/GenBank/DDBJ databases">
        <title>Cultivation and genomic characterization of new, ubiquitous marine nitrite-oxidizing bacteria from the Nitrospirales.</title>
        <authorList>
            <person name="Mueller A.J."/>
            <person name="Daebeler A."/>
            <person name="Herbold C.W."/>
            <person name="Kirkegaard R.H."/>
            <person name="Daims H."/>
        </authorList>
    </citation>
    <scope>NUCLEOTIDE SEQUENCE [LARGE SCALE GENOMIC DNA]</scope>
    <source>
        <strain evidence="1 2">VA</strain>
    </source>
</reference>
<dbReference type="EMBL" id="CP116967">
    <property type="protein sequence ID" value="WNM58709.1"/>
    <property type="molecule type" value="Genomic_DNA"/>
</dbReference>
<protein>
    <submittedName>
        <fullName evidence="1">DsrE/DsrF/DrsH-like family protein</fullName>
    </submittedName>
</protein>
<organism evidence="1 2">
    <name type="scientific">Candidatus Nitrospira allomarina</name>
    <dbReference type="NCBI Taxonomy" id="3020900"/>
    <lineage>
        <taxon>Bacteria</taxon>
        <taxon>Pseudomonadati</taxon>
        <taxon>Nitrospirota</taxon>
        <taxon>Nitrospiria</taxon>
        <taxon>Nitrospirales</taxon>
        <taxon>Nitrospiraceae</taxon>
        <taxon>Nitrospira</taxon>
    </lineage>
</organism>
<evidence type="ECO:0000313" key="2">
    <source>
        <dbReference type="Proteomes" id="UP001302719"/>
    </source>
</evidence>
<sequence length="137" mass="15422">MKKIAVIITRGGWNNLFQACEWIAFAAASGIEVSGYFRDEAAGRMTKTKIKELTMSSEFKGREGFVRELLKKEDKADLSKLMQTSKEKGNVKFAVCTDSLKYFGVKVEELIPELDEVQTAEAFWKEAVLPADQVLTF</sequence>
<dbReference type="Gene3D" id="3.40.1260.10">
    <property type="entry name" value="DsrEFH-like"/>
    <property type="match status" value="1"/>
</dbReference>
<accession>A0AA96JZJ7</accession>
<proteinExistence type="predicted"/>
<dbReference type="KEGG" id="nall:PP769_02770"/>
<dbReference type="PANTHER" id="PTHR34655">
    <property type="entry name" value="CONSERVED WITHIN P. AEROPHILUM"/>
    <property type="match status" value="1"/>
</dbReference>
<evidence type="ECO:0000313" key="1">
    <source>
        <dbReference type="EMBL" id="WNM58709.1"/>
    </source>
</evidence>
<dbReference type="InterPro" id="IPR027396">
    <property type="entry name" value="DsrEFH-like"/>
</dbReference>
<dbReference type="AlphaFoldDB" id="A0AA96JZJ7"/>
<gene>
    <name evidence="1" type="ORF">PP769_02770</name>
</gene>
<keyword evidence="2" id="KW-1185">Reference proteome</keyword>
<dbReference type="PANTHER" id="PTHR34655:SF2">
    <property type="entry name" value="PEROXIREDOXIN FAMILY PROTEIN"/>
    <property type="match status" value="1"/>
</dbReference>